<comment type="caution">
    <text evidence="2">The sequence shown here is derived from an EMBL/GenBank/DDBJ whole genome shotgun (WGS) entry which is preliminary data.</text>
</comment>
<gene>
    <name evidence="3" type="ORF">HINF_LOCUS12762</name>
    <name evidence="2" type="ORF">HINF_LOCUS17293</name>
</gene>
<keyword evidence="1" id="KW-1133">Transmembrane helix</keyword>
<evidence type="ECO:0000313" key="3">
    <source>
        <dbReference type="EMBL" id="CAL5992810.1"/>
    </source>
</evidence>
<dbReference type="EMBL" id="CATOUU010000440">
    <property type="protein sequence ID" value="CAI9929648.1"/>
    <property type="molecule type" value="Genomic_DNA"/>
</dbReference>
<organism evidence="2">
    <name type="scientific">Hexamita inflata</name>
    <dbReference type="NCBI Taxonomy" id="28002"/>
    <lineage>
        <taxon>Eukaryota</taxon>
        <taxon>Metamonada</taxon>
        <taxon>Diplomonadida</taxon>
        <taxon>Hexamitidae</taxon>
        <taxon>Hexamitinae</taxon>
        <taxon>Hexamita</taxon>
    </lineage>
</organism>
<name>A0AA86P151_9EUKA</name>
<evidence type="ECO:0000256" key="1">
    <source>
        <dbReference type="SAM" id="Phobius"/>
    </source>
</evidence>
<accession>A0AA86P151</accession>
<evidence type="ECO:0000313" key="4">
    <source>
        <dbReference type="Proteomes" id="UP001642409"/>
    </source>
</evidence>
<feature type="transmembrane region" description="Helical" evidence="1">
    <location>
        <begin position="213"/>
        <end position="233"/>
    </location>
</feature>
<dbReference type="AlphaFoldDB" id="A0AA86P151"/>
<proteinExistence type="predicted"/>
<keyword evidence="1" id="KW-0812">Transmembrane</keyword>
<evidence type="ECO:0000313" key="2">
    <source>
        <dbReference type="EMBL" id="CAI9929648.1"/>
    </source>
</evidence>
<reference evidence="3 4" key="2">
    <citation type="submission" date="2024-07" db="EMBL/GenBank/DDBJ databases">
        <authorList>
            <person name="Akdeniz Z."/>
        </authorList>
    </citation>
    <scope>NUCLEOTIDE SEQUENCE [LARGE SCALE GENOMIC DNA]</scope>
</reference>
<dbReference type="EMBL" id="CAXDID020000029">
    <property type="protein sequence ID" value="CAL5992810.1"/>
    <property type="molecule type" value="Genomic_DNA"/>
</dbReference>
<keyword evidence="4" id="KW-1185">Reference proteome</keyword>
<reference evidence="2" key="1">
    <citation type="submission" date="2023-06" db="EMBL/GenBank/DDBJ databases">
        <authorList>
            <person name="Kurt Z."/>
        </authorList>
    </citation>
    <scope>NUCLEOTIDE SEQUENCE</scope>
</reference>
<sequence>MQKQWRYSKLAKEYKYIYEITKICRIHKYSLALGGGQLPLELLDVLLRLLEAGGHDGVLLFVLQRLPLVNGHVLDQAVDRVLVLGEVVAGSSSSSRLWDSPKVWIVLLIRSYSSTSLCTACVVLSGCVELWSWASCFSLMSFEIRLLKNCCSSRSSWSFWFTCAQASSRLFCSCSLMKFSCSMRSLVLFCSVFTIDIIIWLVLFLLSRIESSILSGCCMIWIYSSIGMVFILIKVNMHINRCKYINIPDLENLVNLNLKWEKQNQDK</sequence>
<protein>
    <submittedName>
        <fullName evidence="3">Hypothetical_protein</fullName>
    </submittedName>
</protein>
<feature type="transmembrane region" description="Helical" evidence="1">
    <location>
        <begin position="186"/>
        <end position="207"/>
    </location>
</feature>
<keyword evidence="1" id="KW-0472">Membrane</keyword>
<dbReference type="Proteomes" id="UP001642409">
    <property type="component" value="Unassembled WGS sequence"/>
</dbReference>